<comment type="catalytic activity">
    <reaction evidence="13 14 15">
        <text>protoporphyrinogen IX + 3 A = protoporphyrin IX + 3 AH2</text>
        <dbReference type="Rhea" id="RHEA:62000"/>
        <dbReference type="ChEBI" id="CHEBI:13193"/>
        <dbReference type="ChEBI" id="CHEBI:17499"/>
        <dbReference type="ChEBI" id="CHEBI:57306"/>
        <dbReference type="ChEBI" id="CHEBI:57307"/>
    </reaction>
</comment>
<keyword evidence="9 14" id="KW-1133">Transmembrane helix</keyword>
<evidence type="ECO:0000256" key="1">
    <source>
        <dbReference type="ARBA" id="ARBA00004651"/>
    </source>
</evidence>
<evidence type="ECO:0000256" key="6">
    <source>
        <dbReference type="ARBA" id="ARBA00022617"/>
    </source>
</evidence>
<dbReference type="Pfam" id="PF03653">
    <property type="entry name" value="UPF0093"/>
    <property type="match status" value="1"/>
</dbReference>
<keyword evidence="8 14" id="KW-0479">Metal-binding</keyword>
<evidence type="ECO:0000313" key="17">
    <source>
        <dbReference type="Proteomes" id="UP000005615"/>
    </source>
</evidence>
<reference evidence="16 17" key="1">
    <citation type="journal article" date="2011" name="J. Bacteriol.">
        <title>Genome sequence of strain IMCC3088, a proteorhodopsin-containing marine bacterium belonging to the OM60/NOR5 clade.</title>
        <authorList>
            <person name="Jang Y."/>
            <person name="Oh H.M."/>
            <person name="Kang I."/>
            <person name="Lee K."/>
            <person name="Yang S.J."/>
            <person name="Cho J.C."/>
        </authorList>
    </citation>
    <scope>NUCLEOTIDE SEQUENCE [LARGE SCALE GENOMIC DNA]</scope>
    <source>
        <strain evidence="16 17">IMCC3088</strain>
    </source>
</reference>
<feature type="transmembrane region" description="Helical" evidence="14">
    <location>
        <begin position="114"/>
        <end position="136"/>
    </location>
</feature>
<dbReference type="PANTHER" id="PTHR40255">
    <property type="entry name" value="UPF0093 MEMBRANE PROTEIN SLR1790"/>
    <property type="match status" value="1"/>
</dbReference>
<dbReference type="EMBL" id="AEIG01000019">
    <property type="protein sequence ID" value="EGG30255.1"/>
    <property type="molecule type" value="Genomic_DNA"/>
</dbReference>
<feature type="binding site" description="axial binding residue" evidence="14">
    <location>
        <position position="8"/>
    </location>
    <ligand>
        <name>heme</name>
        <dbReference type="ChEBI" id="CHEBI:30413"/>
    </ligand>
    <ligandPart>
        <name>Fe</name>
        <dbReference type="ChEBI" id="CHEBI:18248"/>
    </ligandPart>
</feature>
<evidence type="ECO:0000256" key="9">
    <source>
        <dbReference type="ARBA" id="ARBA00022989"/>
    </source>
</evidence>
<dbReference type="RefSeq" id="WP_009575062.1">
    <property type="nucleotide sequence ID" value="NZ_AEIG01000019.1"/>
</dbReference>
<comment type="similarity">
    <text evidence="3 14 15">Belongs to the HemJ family.</text>
</comment>
<feature type="transmembrane region" description="Helical" evidence="14">
    <location>
        <begin position="6"/>
        <end position="27"/>
    </location>
</feature>
<keyword evidence="12 14" id="KW-0472">Membrane</keyword>
<comment type="pathway">
    <text evidence="2 14 15">Porphyrin-containing compound metabolism; protoporphyrin-IX biosynthesis; protoporphyrin-IX from protoporphyrinogen-IX: step 1/1.</text>
</comment>
<feature type="transmembrane region" description="Helical" evidence="14">
    <location>
        <begin position="48"/>
        <end position="71"/>
    </location>
</feature>
<dbReference type="PIRSF" id="PIRSF004638">
    <property type="entry name" value="UCP004638"/>
    <property type="match status" value="1"/>
</dbReference>
<dbReference type="GO" id="GO:0070818">
    <property type="term" value="F:protoporphyrinogen oxidase activity"/>
    <property type="evidence" value="ECO:0007669"/>
    <property type="project" value="UniProtKB-UniRule"/>
</dbReference>
<dbReference type="AlphaFoldDB" id="F3L088"/>
<dbReference type="InterPro" id="IPR005265">
    <property type="entry name" value="HemJ-like"/>
</dbReference>
<evidence type="ECO:0000256" key="10">
    <source>
        <dbReference type="ARBA" id="ARBA00023002"/>
    </source>
</evidence>
<evidence type="ECO:0000313" key="16">
    <source>
        <dbReference type="EMBL" id="EGG30255.1"/>
    </source>
</evidence>
<organism evidence="16 17">
    <name type="scientific">Aequoribacter fuscus</name>
    <dbReference type="NCBI Taxonomy" id="2518989"/>
    <lineage>
        <taxon>Bacteria</taxon>
        <taxon>Pseudomonadati</taxon>
        <taxon>Pseudomonadota</taxon>
        <taxon>Gammaproteobacteria</taxon>
        <taxon>Cellvibrionales</taxon>
        <taxon>Halieaceae</taxon>
        <taxon>Aequoribacter</taxon>
    </lineage>
</organism>
<dbReference type="UniPathway" id="UPA00251">
    <property type="reaction ID" value="UER00324"/>
</dbReference>
<keyword evidence="7 14" id="KW-0812">Transmembrane</keyword>
<dbReference type="eggNOG" id="COG1981">
    <property type="taxonomic scope" value="Bacteria"/>
</dbReference>
<comment type="subunit">
    <text evidence="14">Homodimer.</text>
</comment>
<keyword evidence="11 14" id="KW-0408">Iron</keyword>
<keyword evidence="6 14" id="KW-0349">Heme</keyword>
<comment type="subcellular location">
    <subcellularLocation>
        <location evidence="1 14">Cell membrane</location>
        <topology evidence="1 14">Multi-pass membrane protein</topology>
    </subcellularLocation>
</comment>
<evidence type="ECO:0000256" key="7">
    <source>
        <dbReference type="ARBA" id="ARBA00022692"/>
    </source>
</evidence>
<dbReference type="PANTHER" id="PTHR40255:SF1">
    <property type="entry name" value="PROTOPORPHYRINOGEN IX OXIDASE"/>
    <property type="match status" value="1"/>
</dbReference>
<comment type="cofactor">
    <cofactor evidence="14 15">
        <name>heme b</name>
        <dbReference type="ChEBI" id="CHEBI:60344"/>
    </cofactor>
    <text evidence="14 15">Binds 1 heme b (iron(II)-protoporphyrin IX) group per subunit.</text>
</comment>
<sequence length="140" mass="16907">MLWLKAFHIIFMVCWFAGLFYLPRIFVYHASSEHAETRAQLAIMARKLYRFVTPFLFLTAGFGIALLHLNWDYYQTQIWWWAKFAGVAFLWVYHYQCGRYLKIILEDADWHTHVFYRFFNEIPVLFLFAIVILVVLKPTL</sequence>
<dbReference type="GO" id="GO:0046872">
    <property type="term" value="F:metal ion binding"/>
    <property type="evidence" value="ECO:0007669"/>
    <property type="project" value="UniProtKB-UniRule"/>
</dbReference>
<proteinExistence type="inferred from homology"/>
<evidence type="ECO:0000256" key="5">
    <source>
        <dbReference type="ARBA" id="ARBA00022475"/>
    </source>
</evidence>
<evidence type="ECO:0000256" key="14">
    <source>
        <dbReference type="HAMAP-Rule" id="MF_02239"/>
    </source>
</evidence>
<evidence type="ECO:0000256" key="15">
    <source>
        <dbReference type="PIRNR" id="PIRNR004638"/>
    </source>
</evidence>
<dbReference type="GO" id="GO:0006782">
    <property type="term" value="P:protoporphyrinogen IX biosynthetic process"/>
    <property type="evidence" value="ECO:0007669"/>
    <property type="project" value="UniProtKB-UniRule"/>
</dbReference>
<protein>
    <recommendedName>
        <fullName evidence="4 14">Protoporphyrinogen IX oxidase</fullName>
        <shortName evidence="14">PPO</shortName>
        <ecNumber evidence="14 15">1.3.99.-</ecNumber>
    </recommendedName>
</protein>
<gene>
    <name evidence="16" type="ORF">IMCC3088_737</name>
</gene>
<feature type="transmembrane region" description="Helical" evidence="14">
    <location>
        <begin position="77"/>
        <end position="93"/>
    </location>
</feature>
<dbReference type="EC" id="1.3.99.-" evidence="14 15"/>
<evidence type="ECO:0000256" key="4">
    <source>
        <dbReference type="ARBA" id="ARBA00017504"/>
    </source>
</evidence>
<evidence type="ECO:0000256" key="8">
    <source>
        <dbReference type="ARBA" id="ARBA00022723"/>
    </source>
</evidence>
<evidence type="ECO:0000256" key="3">
    <source>
        <dbReference type="ARBA" id="ARBA00006501"/>
    </source>
</evidence>
<evidence type="ECO:0000256" key="2">
    <source>
        <dbReference type="ARBA" id="ARBA00005073"/>
    </source>
</evidence>
<keyword evidence="17" id="KW-1185">Reference proteome</keyword>
<keyword evidence="10 14" id="KW-0560">Oxidoreductase</keyword>
<feature type="binding site" description="axial binding residue" evidence="14">
    <location>
        <position position="83"/>
    </location>
    <ligand>
        <name>heme</name>
        <dbReference type="ChEBI" id="CHEBI:30413"/>
    </ligand>
    <ligandPart>
        <name>Fe</name>
        <dbReference type="ChEBI" id="CHEBI:18248"/>
    </ligandPart>
</feature>
<evidence type="ECO:0000256" key="13">
    <source>
        <dbReference type="ARBA" id="ARBA00048390"/>
    </source>
</evidence>
<dbReference type="HAMAP" id="MF_02239">
    <property type="entry name" value="HemJ"/>
    <property type="match status" value="1"/>
</dbReference>
<keyword evidence="5 14" id="KW-1003">Cell membrane</keyword>
<dbReference type="GO" id="GO:0005886">
    <property type="term" value="C:plasma membrane"/>
    <property type="evidence" value="ECO:0007669"/>
    <property type="project" value="UniProtKB-SubCell"/>
</dbReference>
<accession>F3L088</accession>
<name>F3L088_9GAMM</name>
<dbReference type="OrthoDB" id="9800824at2"/>
<comment type="function">
    <text evidence="14 15">Catalyzes the oxidation of protoporphyrinogen IX to protoporphyrin IX.</text>
</comment>
<evidence type="ECO:0000256" key="11">
    <source>
        <dbReference type="ARBA" id="ARBA00023004"/>
    </source>
</evidence>
<dbReference type="Proteomes" id="UP000005615">
    <property type="component" value="Unassembled WGS sequence"/>
</dbReference>
<comment type="caution">
    <text evidence="16">The sequence shown here is derived from an EMBL/GenBank/DDBJ whole genome shotgun (WGS) entry which is preliminary data.</text>
</comment>
<evidence type="ECO:0000256" key="12">
    <source>
        <dbReference type="ARBA" id="ARBA00023136"/>
    </source>
</evidence>
<dbReference type="STRING" id="2518989.IMCC3088_737"/>